<dbReference type="Pfam" id="PF01569">
    <property type="entry name" value="PAP2"/>
    <property type="match status" value="1"/>
</dbReference>
<keyword evidence="2" id="KW-1003">Cell membrane</keyword>
<dbReference type="Gene3D" id="1.20.144.10">
    <property type="entry name" value="Phosphatidic acid phosphatase type 2/haloperoxidase"/>
    <property type="match status" value="1"/>
</dbReference>
<evidence type="ECO:0000256" key="1">
    <source>
        <dbReference type="ARBA" id="ARBA00004651"/>
    </source>
</evidence>
<dbReference type="PANTHER" id="PTHR14969:SF62">
    <property type="entry name" value="DECAPRENYLPHOSPHORYL-5-PHOSPHORIBOSE PHOSPHATASE RV3807C-RELATED"/>
    <property type="match status" value="1"/>
</dbReference>
<sequence>MNIQNLLIKDSNLLKKLNKKLNCSLLNILMPILTYLGAPSFSIIVIIISFYKYSIYKNNLTFNLLTSILLSTLICYILKHLVNRIRPFLLIEDLNIKKIGIDDYSFPSGHTTLAFSIAICLCFSFSNFSIIFLTLATLVGLSRIYLGVHYPTDVFIGAFIGTVCPILICFL</sequence>
<gene>
    <name evidence="9" type="ORF">SAMN02745163_04088</name>
</gene>
<keyword evidence="4" id="KW-0378">Hydrolase</keyword>
<organism evidence="9 10">
    <name type="scientific">Clostridium cavendishii DSM 21758</name>
    <dbReference type="NCBI Taxonomy" id="1121302"/>
    <lineage>
        <taxon>Bacteria</taxon>
        <taxon>Bacillati</taxon>
        <taxon>Bacillota</taxon>
        <taxon>Clostridia</taxon>
        <taxon>Eubacteriales</taxon>
        <taxon>Clostridiaceae</taxon>
        <taxon>Clostridium</taxon>
    </lineage>
</organism>
<feature type="transmembrane region" description="Helical" evidence="7">
    <location>
        <begin position="148"/>
        <end position="170"/>
    </location>
</feature>
<dbReference type="GO" id="GO:0005886">
    <property type="term" value="C:plasma membrane"/>
    <property type="evidence" value="ECO:0007669"/>
    <property type="project" value="UniProtKB-SubCell"/>
</dbReference>
<evidence type="ECO:0000313" key="10">
    <source>
        <dbReference type="Proteomes" id="UP000184310"/>
    </source>
</evidence>
<keyword evidence="10" id="KW-1185">Reference proteome</keyword>
<dbReference type="AlphaFoldDB" id="A0A1M6TRG4"/>
<dbReference type="EMBL" id="FQZB01000021">
    <property type="protein sequence ID" value="SHK59489.1"/>
    <property type="molecule type" value="Genomic_DNA"/>
</dbReference>
<name>A0A1M6TRG4_9CLOT</name>
<proteinExistence type="predicted"/>
<evidence type="ECO:0000259" key="8">
    <source>
        <dbReference type="SMART" id="SM00014"/>
    </source>
</evidence>
<dbReference type="InterPro" id="IPR036938">
    <property type="entry name" value="PAP2/HPO_sf"/>
</dbReference>
<feature type="transmembrane region" description="Helical" evidence="7">
    <location>
        <begin position="113"/>
        <end position="136"/>
    </location>
</feature>
<evidence type="ECO:0000256" key="7">
    <source>
        <dbReference type="SAM" id="Phobius"/>
    </source>
</evidence>
<evidence type="ECO:0000256" key="6">
    <source>
        <dbReference type="ARBA" id="ARBA00023136"/>
    </source>
</evidence>
<dbReference type="InterPro" id="IPR000326">
    <property type="entry name" value="PAP2/HPO"/>
</dbReference>
<protein>
    <submittedName>
        <fullName evidence="9">Undecaprenyl-diphosphatase</fullName>
    </submittedName>
</protein>
<keyword evidence="5 7" id="KW-1133">Transmembrane helix</keyword>
<dbReference type="GO" id="GO:0016787">
    <property type="term" value="F:hydrolase activity"/>
    <property type="evidence" value="ECO:0007669"/>
    <property type="project" value="UniProtKB-KW"/>
</dbReference>
<keyword evidence="3 7" id="KW-0812">Transmembrane</keyword>
<dbReference type="SUPFAM" id="SSF48317">
    <property type="entry name" value="Acid phosphatase/Vanadium-dependent haloperoxidase"/>
    <property type="match status" value="1"/>
</dbReference>
<evidence type="ECO:0000313" key="9">
    <source>
        <dbReference type="EMBL" id="SHK59489.1"/>
    </source>
</evidence>
<keyword evidence="6 7" id="KW-0472">Membrane</keyword>
<evidence type="ECO:0000256" key="2">
    <source>
        <dbReference type="ARBA" id="ARBA00022475"/>
    </source>
</evidence>
<dbReference type="PANTHER" id="PTHR14969">
    <property type="entry name" value="SPHINGOSINE-1-PHOSPHATE PHOSPHOHYDROLASE"/>
    <property type="match status" value="1"/>
</dbReference>
<evidence type="ECO:0000256" key="4">
    <source>
        <dbReference type="ARBA" id="ARBA00022801"/>
    </source>
</evidence>
<dbReference type="OrthoDB" id="9789113at2"/>
<accession>A0A1M6TRG4</accession>
<dbReference type="STRING" id="1121302.SAMN02745163_04088"/>
<feature type="transmembrane region" description="Helical" evidence="7">
    <location>
        <begin position="60"/>
        <end position="78"/>
    </location>
</feature>
<dbReference type="RefSeq" id="WP_084109069.1">
    <property type="nucleotide sequence ID" value="NZ_FQZB01000021.1"/>
</dbReference>
<dbReference type="CDD" id="cd01610">
    <property type="entry name" value="PAP2_like"/>
    <property type="match status" value="1"/>
</dbReference>
<evidence type="ECO:0000256" key="3">
    <source>
        <dbReference type="ARBA" id="ARBA00022692"/>
    </source>
</evidence>
<dbReference type="Proteomes" id="UP000184310">
    <property type="component" value="Unassembled WGS sequence"/>
</dbReference>
<dbReference type="SMART" id="SM00014">
    <property type="entry name" value="acidPPc"/>
    <property type="match status" value="1"/>
</dbReference>
<reference evidence="9 10" key="1">
    <citation type="submission" date="2016-11" db="EMBL/GenBank/DDBJ databases">
        <authorList>
            <person name="Jaros S."/>
            <person name="Januszkiewicz K."/>
            <person name="Wedrychowicz H."/>
        </authorList>
    </citation>
    <scope>NUCLEOTIDE SEQUENCE [LARGE SCALE GENOMIC DNA]</scope>
    <source>
        <strain evidence="9 10">DSM 21758</strain>
    </source>
</reference>
<feature type="transmembrane region" description="Helical" evidence="7">
    <location>
        <begin position="21"/>
        <end position="48"/>
    </location>
</feature>
<feature type="domain" description="Phosphatidic acid phosphatase type 2/haloperoxidase" evidence="8">
    <location>
        <begin position="59"/>
        <end position="169"/>
    </location>
</feature>
<comment type="subcellular location">
    <subcellularLocation>
        <location evidence="1">Cell membrane</location>
        <topology evidence="1">Multi-pass membrane protein</topology>
    </subcellularLocation>
</comment>
<evidence type="ECO:0000256" key="5">
    <source>
        <dbReference type="ARBA" id="ARBA00022989"/>
    </source>
</evidence>